<dbReference type="EMBL" id="UPHU01000001">
    <property type="protein sequence ID" value="VBA48311.1"/>
    <property type="molecule type" value="Genomic_DNA"/>
</dbReference>
<protein>
    <recommendedName>
        <fullName evidence="3">Nucleoside triphosphate pyrophosphatase</fullName>
        <ecNumber evidence="3">3.6.1.9</ecNumber>
    </recommendedName>
    <alternativeName>
        <fullName evidence="3">Nucleotide pyrophosphatase</fullName>
        <shortName evidence="3">Nucleotide PPase</shortName>
    </alternativeName>
</protein>
<keyword evidence="3" id="KW-0963">Cytoplasm</keyword>
<evidence type="ECO:0000256" key="2">
    <source>
        <dbReference type="ARBA" id="ARBA00022801"/>
    </source>
</evidence>
<name>A0A498QJX8_9MYCO</name>
<comment type="caution">
    <text evidence="3">Lacks conserved residue(s) required for the propagation of feature annotation.</text>
</comment>
<dbReference type="GO" id="GO:0047429">
    <property type="term" value="F:nucleoside triphosphate diphosphatase activity"/>
    <property type="evidence" value="ECO:0007669"/>
    <property type="project" value="UniProtKB-EC"/>
</dbReference>
<dbReference type="GO" id="GO:0005737">
    <property type="term" value="C:cytoplasm"/>
    <property type="evidence" value="ECO:0007669"/>
    <property type="project" value="UniProtKB-SubCell"/>
</dbReference>
<dbReference type="AlphaFoldDB" id="A0A498QJX8"/>
<feature type="active site" description="Proton acceptor" evidence="3">
    <location>
        <position position="82"/>
    </location>
</feature>
<dbReference type="NCBIfam" id="TIGR00172">
    <property type="entry name" value="maf"/>
    <property type="match status" value="1"/>
</dbReference>
<sequence length="216" mass="22641">MTRLVLGSASPGRLKVLRQAGVDPLVVASGVDEDAIVAALAPDVAPVDVVRALARAKAEQVTAMLTGKDSIVATDCLVIGCDSMLYIDGQQYGKPETVDDARQLWHAISGRTGQLQTGHSVFRLKDNRIVYSDDEISITTVYFGTPSNTDLEAYLASGESLRVAGGFTLDGLGGWFINGIEGDPSAVVGLGLPLMRMLIGRAGVSIAALWAANPVT</sequence>
<reference evidence="4 5" key="1">
    <citation type="submission" date="2018-09" db="EMBL/GenBank/DDBJ databases">
        <authorList>
            <person name="Tagini F."/>
        </authorList>
    </citation>
    <scope>NUCLEOTIDE SEQUENCE [LARGE SCALE GENOMIC DNA]</scope>
    <source>
        <strain evidence="4 5">MK142</strain>
    </source>
</reference>
<gene>
    <name evidence="4" type="ORF">LAUMK142_01266</name>
</gene>
<evidence type="ECO:0000313" key="4">
    <source>
        <dbReference type="EMBL" id="VBA48311.1"/>
    </source>
</evidence>
<dbReference type="InterPro" id="IPR029001">
    <property type="entry name" value="ITPase-like_fam"/>
</dbReference>
<dbReference type="GO" id="GO:0009117">
    <property type="term" value="P:nucleotide metabolic process"/>
    <property type="evidence" value="ECO:0007669"/>
    <property type="project" value="UniProtKB-KW"/>
</dbReference>
<dbReference type="HAMAP" id="MF_00528">
    <property type="entry name" value="Maf"/>
    <property type="match status" value="1"/>
</dbReference>
<dbReference type="OrthoDB" id="3527985at2"/>
<comment type="similarity">
    <text evidence="3">Belongs to the Maf family.</text>
</comment>
<comment type="cofactor">
    <cofactor evidence="1 3">
        <name>a divalent metal cation</name>
        <dbReference type="ChEBI" id="CHEBI:60240"/>
    </cofactor>
</comment>
<proteinExistence type="inferred from homology"/>
<dbReference type="SUPFAM" id="SSF52972">
    <property type="entry name" value="ITPase-like"/>
    <property type="match status" value="1"/>
</dbReference>
<dbReference type="Gene3D" id="3.90.950.10">
    <property type="match status" value="1"/>
</dbReference>
<dbReference type="PIRSF" id="PIRSF006305">
    <property type="entry name" value="Maf"/>
    <property type="match status" value="1"/>
</dbReference>
<evidence type="ECO:0000313" key="5">
    <source>
        <dbReference type="Proteomes" id="UP000268285"/>
    </source>
</evidence>
<dbReference type="RefSeq" id="WP_036398114.1">
    <property type="nucleotide sequence ID" value="NZ_JAIENV010000147.1"/>
</dbReference>
<comment type="catalytic activity">
    <reaction evidence="3">
        <text>a 2'-deoxyribonucleoside 5'-triphosphate + H2O = a 2'-deoxyribonucleoside 5'-phosphate + diphosphate + H(+)</text>
        <dbReference type="Rhea" id="RHEA:44644"/>
        <dbReference type="ChEBI" id="CHEBI:15377"/>
        <dbReference type="ChEBI" id="CHEBI:15378"/>
        <dbReference type="ChEBI" id="CHEBI:33019"/>
        <dbReference type="ChEBI" id="CHEBI:61560"/>
        <dbReference type="ChEBI" id="CHEBI:65317"/>
        <dbReference type="EC" id="3.6.1.9"/>
    </reaction>
</comment>
<evidence type="ECO:0000256" key="1">
    <source>
        <dbReference type="ARBA" id="ARBA00001968"/>
    </source>
</evidence>
<comment type="function">
    <text evidence="3">Nucleoside triphosphate pyrophosphatase. May have a dual role in cell division arrest and in preventing the incorporation of modified nucleotides into cellular nucleic acids.</text>
</comment>
<dbReference type="Pfam" id="PF02545">
    <property type="entry name" value="Maf"/>
    <property type="match status" value="1"/>
</dbReference>
<evidence type="ECO:0000256" key="3">
    <source>
        <dbReference type="HAMAP-Rule" id="MF_00528"/>
    </source>
</evidence>
<dbReference type="InterPro" id="IPR003697">
    <property type="entry name" value="Maf-like"/>
</dbReference>
<dbReference type="PANTHER" id="PTHR43213">
    <property type="entry name" value="BIFUNCTIONAL DTTP/UTP PYROPHOSPHATASE/METHYLTRANSFERASE PROTEIN-RELATED"/>
    <property type="match status" value="1"/>
</dbReference>
<keyword evidence="5" id="KW-1185">Reference proteome</keyword>
<dbReference type="CDD" id="cd00555">
    <property type="entry name" value="Maf"/>
    <property type="match status" value="1"/>
</dbReference>
<dbReference type="EC" id="3.6.1.9" evidence="3"/>
<dbReference type="PANTHER" id="PTHR43213:SF5">
    <property type="entry name" value="BIFUNCTIONAL DTTP_UTP PYROPHOSPHATASE_METHYLTRANSFERASE PROTEIN-RELATED"/>
    <property type="match status" value="1"/>
</dbReference>
<comment type="catalytic activity">
    <reaction evidence="3">
        <text>a ribonucleoside 5'-triphosphate + H2O = a ribonucleoside 5'-phosphate + diphosphate + H(+)</text>
        <dbReference type="Rhea" id="RHEA:23996"/>
        <dbReference type="ChEBI" id="CHEBI:15377"/>
        <dbReference type="ChEBI" id="CHEBI:15378"/>
        <dbReference type="ChEBI" id="CHEBI:33019"/>
        <dbReference type="ChEBI" id="CHEBI:58043"/>
        <dbReference type="ChEBI" id="CHEBI:61557"/>
        <dbReference type="EC" id="3.6.1.9"/>
    </reaction>
</comment>
<accession>A0A498QJX8</accession>
<comment type="subcellular location">
    <subcellularLocation>
        <location evidence="3">Cytoplasm</location>
    </subcellularLocation>
</comment>
<keyword evidence="2 3" id="KW-0378">Hydrolase</keyword>
<organism evidence="4 5">
    <name type="scientific">Mycobacterium pseudokansasii</name>
    <dbReference type="NCBI Taxonomy" id="2341080"/>
    <lineage>
        <taxon>Bacteria</taxon>
        <taxon>Bacillati</taxon>
        <taxon>Actinomycetota</taxon>
        <taxon>Actinomycetes</taxon>
        <taxon>Mycobacteriales</taxon>
        <taxon>Mycobacteriaceae</taxon>
        <taxon>Mycobacterium</taxon>
    </lineage>
</organism>
<dbReference type="Proteomes" id="UP000268285">
    <property type="component" value="Unassembled WGS sequence"/>
</dbReference>
<keyword evidence="3" id="KW-0546">Nucleotide metabolism</keyword>